<dbReference type="EMBL" id="MN739898">
    <property type="protein sequence ID" value="QHT76614.1"/>
    <property type="molecule type" value="Genomic_DNA"/>
</dbReference>
<name>A0A6C0H7Y2_9ZZZZ</name>
<proteinExistence type="predicted"/>
<dbReference type="AlphaFoldDB" id="A0A6C0H7Y2"/>
<evidence type="ECO:0000313" key="1">
    <source>
        <dbReference type="EMBL" id="QHT76614.1"/>
    </source>
</evidence>
<reference evidence="1" key="1">
    <citation type="journal article" date="2020" name="Nature">
        <title>Giant virus diversity and host interactions through global metagenomics.</title>
        <authorList>
            <person name="Schulz F."/>
            <person name="Roux S."/>
            <person name="Paez-Espino D."/>
            <person name="Jungbluth S."/>
            <person name="Walsh D.A."/>
            <person name="Denef V.J."/>
            <person name="McMahon K.D."/>
            <person name="Konstantinidis K.T."/>
            <person name="Eloe-Fadrosh E.A."/>
            <person name="Kyrpides N.C."/>
            <person name="Woyke T."/>
        </authorList>
    </citation>
    <scope>NUCLEOTIDE SEQUENCE</scope>
    <source>
        <strain evidence="1">GVMAG-M-3300023179-82</strain>
    </source>
</reference>
<accession>A0A6C0H7Y2</accession>
<protein>
    <submittedName>
        <fullName evidence="1">Uncharacterized protein</fullName>
    </submittedName>
</protein>
<organism evidence="1">
    <name type="scientific">viral metagenome</name>
    <dbReference type="NCBI Taxonomy" id="1070528"/>
    <lineage>
        <taxon>unclassified sequences</taxon>
        <taxon>metagenomes</taxon>
        <taxon>organismal metagenomes</taxon>
    </lineage>
</organism>
<sequence>MSSDIIKQFNDILSSFLIQLSPIMGTTYSFKFEQIIQYNNALPIDHFIHHITPLREKILNKDESYFTNPRIDTNTIKIDENNKSYILSEILNLQKIYIKLDEESKSNVWDIFQALLHLSDNYILNKLNIQL</sequence>